<dbReference type="InterPro" id="IPR001611">
    <property type="entry name" value="Leu-rich_rpt"/>
</dbReference>
<dbReference type="Pfam" id="PF13855">
    <property type="entry name" value="LRR_8"/>
    <property type="match status" value="3"/>
</dbReference>
<dbReference type="PROSITE" id="PS51450">
    <property type="entry name" value="LRR"/>
    <property type="match status" value="3"/>
</dbReference>
<name>A0A182JJC4_ANOAO</name>
<dbReference type="Gene3D" id="3.80.10.10">
    <property type="entry name" value="Ribonuclease Inhibitor"/>
    <property type="match status" value="1"/>
</dbReference>
<dbReference type="PRINTS" id="PR00019">
    <property type="entry name" value="LEURICHRPT"/>
</dbReference>
<dbReference type="AlphaFoldDB" id="A0A182JJC4"/>
<evidence type="ECO:0000256" key="3">
    <source>
        <dbReference type="SAM" id="SignalP"/>
    </source>
</evidence>
<keyword evidence="2" id="KW-0812">Transmembrane</keyword>
<evidence type="ECO:0000313" key="4">
    <source>
        <dbReference type="EnsemblMetazoa" id="AATE019138-PA.1"/>
    </source>
</evidence>
<organism evidence="4">
    <name type="scientific">Anopheles atroparvus</name>
    <name type="common">European mosquito</name>
    <dbReference type="NCBI Taxonomy" id="41427"/>
    <lineage>
        <taxon>Eukaryota</taxon>
        <taxon>Metazoa</taxon>
        <taxon>Ecdysozoa</taxon>
        <taxon>Arthropoda</taxon>
        <taxon>Hexapoda</taxon>
        <taxon>Insecta</taxon>
        <taxon>Pterygota</taxon>
        <taxon>Neoptera</taxon>
        <taxon>Endopterygota</taxon>
        <taxon>Diptera</taxon>
        <taxon>Nematocera</taxon>
        <taxon>Culicoidea</taxon>
        <taxon>Culicidae</taxon>
        <taxon>Anophelinae</taxon>
        <taxon>Anopheles</taxon>
    </lineage>
</organism>
<accession>A0A182JJC4</accession>
<dbReference type="PANTHER" id="PTHR24366:SF96">
    <property type="entry name" value="LEUCINE RICH REPEAT CONTAINING 53"/>
    <property type="match status" value="1"/>
</dbReference>
<dbReference type="SMART" id="SM00369">
    <property type="entry name" value="LRR_TYP"/>
    <property type="match status" value="8"/>
</dbReference>
<keyword evidence="3" id="KW-0732">Signal</keyword>
<feature type="compositionally biased region" description="Polar residues" evidence="1">
    <location>
        <begin position="462"/>
        <end position="485"/>
    </location>
</feature>
<dbReference type="PANTHER" id="PTHR24366">
    <property type="entry name" value="IG(IMMUNOGLOBULIN) AND LRR(LEUCINE RICH REPEAT) DOMAINS"/>
    <property type="match status" value="1"/>
</dbReference>
<evidence type="ECO:0000256" key="1">
    <source>
        <dbReference type="SAM" id="MobiDB-lite"/>
    </source>
</evidence>
<evidence type="ECO:0008006" key="5">
    <source>
        <dbReference type="Google" id="ProtNLM"/>
    </source>
</evidence>
<dbReference type="InterPro" id="IPR003591">
    <property type="entry name" value="Leu-rich_rpt_typical-subtyp"/>
</dbReference>
<sequence length="584" mass="64289">MKSHAMRALVGLALLALGAWQTADAALCMCHPSSCLLINSDNNVLNEAELHCPKTTPGLVNDLMIVRYIGNKLSVNSFGSFPNLTALEIFQGVLNAIEPGAFDKVPNLTKIIIRNNHLDTLEDYTFRGLDGLEILFIISSELTTIAPNALDGLKNLTHLTLTGNRLTQLPENLFASTPALETISLAYNQIGNNLPAGLFSSVDELIRLDLSHNQLTSFDFPHLKVTQLQLQNNSLTSLFLSDHYMIVQAEVNRIAKLTGSGADLSILLLSENALTDIGPIAQMVNLTKLSLSSNPLQPNSVFNTLRHLDELLLSHTNIQITEQTFANMAELKLLDLSYNNLTELDFSLFSGLIELQTLIVAFNKIAKINFIEQREYLPKLRVLEICGNGWNTTYLTRMLDHMRMYKLKADMHGLSHTAIFKGTFVELCATGVDETTKPSMEDDDYSEDISDILEQDIAKLFPSSSPSTSTIRGTAPTRSPTTPFSMTTAKMNTAATSGLPKPSPQPSVRLATDTMTSVVVPQSADDQPSVVSSSPLWVTFQVIVYTFAVFGFVALGVVAYYMRQRRNDVRRISSLDEADSVRLV</sequence>
<reference evidence="4" key="1">
    <citation type="submission" date="2022-08" db="UniProtKB">
        <authorList>
            <consortium name="EnsemblMetazoa"/>
        </authorList>
    </citation>
    <scope>IDENTIFICATION</scope>
    <source>
        <strain evidence="4">EBRO</strain>
    </source>
</reference>
<dbReference type="SUPFAM" id="SSF52058">
    <property type="entry name" value="L domain-like"/>
    <property type="match status" value="1"/>
</dbReference>
<protein>
    <recommendedName>
        <fullName evidence="5">Leucine rich immune protein (Coil-less)</fullName>
    </recommendedName>
</protein>
<feature type="transmembrane region" description="Helical" evidence="2">
    <location>
        <begin position="536"/>
        <end position="561"/>
    </location>
</feature>
<evidence type="ECO:0000256" key="2">
    <source>
        <dbReference type="SAM" id="Phobius"/>
    </source>
</evidence>
<dbReference type="VEuPathDB" id="VectorBase:AATE019138"/>
<feature type="region of interest" description="Disordered" evidence="1">
    <location>
        <begin position="461"/>
        <end position="485"/>
    </location>
</feature>
<dbReference type="STRING" id="41427.A0A182JJC4"/>
<keyword evidence="2" id="KW-0472">Membrane</keyword>
<dbReference type="InterPro" id="IPR032675">
    <property type="entry name" value="LRR_dom_sf"/>
</dbReference>
<feature type="signal peptide" evidence="3">
    <location>
        <begin position="1"/>
        <end position="25"/>
    </location>
</feature>
<proteinExistence type="predicted"/>
<dbReference type="EnsemblMetazoa" id="AATE019138-RA">
    <property type="protein sequence ID" value="AATE019138-PA.1"/>
    <property type="gene ID" value="AATE019138"/>
</dbReference>
<keyword evidence="2" id="KW-1133">Transmembrane helix</keyword>
<feature type="chain" id="PRO_5043691348" description="Leucine rich immune protein (Coil-less)" evidence="3">
    <location>
        <begin position="26"/>
        <end position="584"/>
    </location>
</feature>